<keyword evidence="8" id="KW-1185">Reference proteome</keyword>
<dbReference type="InterPro" id="IPR002035">
    <property type="entry name" value="VWF_A"/>
</dbReference>
<feature type="transmembrane region" description="Helical" evidence="5">
    <location>
        <begin position="77"/>
        <end position="95"/>
    </location>
</feature>
<dbReference type="InterPro" id="IPR036465">
    <property type="entry name" value="vWFA_dom_sf"/>
</dbReference>
<dbReference type="InterPro" id="IPR050768">
    <property type="entry name" value="UPF0353/GerABKA_families"/>
</dbReference>
<dbReference type="InterPro" id="IPR033881">
    <property type="entry name" value="vWA_BatA_type"/>
</dbReference>
<dbReference type="PANTHER" id="PTHR22550">
    <property type="entry name" value="SPORE GERMINATION PROTEIN"/>
    <property type="match status" value="1"/>
</dbReference>
<feature type="transmembrane region" description="Helical" evidence="5">
    <location>
        <begin position="322"/>
        <end position="340"/>
    </location>
</feature>
<name>A0A098LA68_9BACT</name>
<evidence type="ECO:0000256" key="2">
    <source>
        <dbReference type="ARBA" id="ARBA00022692"/>
    </source>
</evidence>
<dbReference type="Proteomes" id="UP000030185">
    <property type="component" value="Unassembled WGS sequence"/>
</dbReference>
<dbReference type="OrthoDB" id="6206554at2"/>
<proteinExistence type="predicted"/>
<gene>
    <name evidence="7" type="ORF">MYP_525</name>
</gene>
<dbReference type="PROSITE" id="PS50234">
    <property type="entry name" value="VWFA"/>
    <property type="match status" value="1"/>
</dbReference>
<dbReference type="EMBL" id="BBLT01000001">
    <property type="protein sequence ID" value="GAL83299.1"/>
    <property type="molecule type" value="Genomic_DNA"/>
</dbReference>
<protein>
    <recommendedName>
        <fullName evidence="6">VWFA domain-containing protein</fullName>
    </recommendedName>
</protein>
<sequence length="351" mass="40500">MFDFLKDISDWFSWSWFLPSTLRSFHWDSLYFLYLIPVIPLLVLLRWAFYYRFRQKLDVAFPLRDINYSWFVGKLRFIPYFFIIISIWLLLLALARPQKNDETVEVYKEGIDIILVLDISESMELEDLNPNRLSAAKNIASRFIESRKEDRIGLVVFSGDAFSLSPLTTDHQLVQSFIAELNSGMIESGGSAIGNAIGVAINRLRESQSKSKVMIVISDGENTAGNLNPLMAAKLAKAFGIKIYSIAIGREGKVAWGKDTYGQKAYVDSHLDETTLRKIAQISDGKFFRASNRKALEQTFKLIDSFEKGIIKENRFKNTRDYYQVYLFWAMIIYLIWLFLKSTFISNALED</sequence>
<dbReference type="STRING" id="153721.MYP_525"/>
<evidence type="ECO:0000256" key="5">
    <source>
        <dbReference type="SAM" id="Phobius"/>
    </source>
</evidence>
<evidence type="ECO:0000256" key="1">
    <source>
        <dbReference type="ARBA" id="ARBA00022475"/>
    </source>
</evidence>
<organism evidence="7 8">
    <name type="scientific">Sporocytophaga myxococcoides</name>
    <dbReference type="NCBI Taxonomy" id="153721"/>
    <lineage>
        <taxon>Bacteria</taxon>
        <taxon>Pseudomonadati</taxon>
        <taxon>Bacteroidota</taxon>
        <taxon>Cytophagia</taxon>
        <taxon>Cytophagales</taxon>
        <taxon>Cytophagaceae</taxon>
        <taxon>Sporocytophaga</taxon>
    </lineage>
</organism>
<keyword evidence="4 5" id="KW-0472">Membrane</keyword>
<keyword evidence="1" id="KW-1003">Cell membrane</keyword>
<accession>A0A098LA68</accession>
<evidence type="ECO:0000313" key="7">
    <source>
        <dbReference type="EMBL" id="GAL83299.1"/>
    </source>
</evidence>
<dbReference type="SMART" id="SM00327">
    <property type="entry name" value="VWA"/>
    <property type="match status" value="1"/>
</dbReference>
<evidence type="ECO:0000256" key="4">
    <source>
        <dbReference type="ARBA" id="ARBA00023136"/>
    </source>
</evidence>
<evidence type="ECO:0000256" key="3">
    <source>
        <dbReference type="ARBA" id="ARBA00022989"/>
    </source>
</evidence>
<reference evidence="7 8" key="1">
    <citation type="submission" date="2014-09" db="EMBL/GenBank/DDBJ databases">
        <title>Sporocytophaga myxococcoides PG-01 genome sequencing.</title>
        <authorList>
            <person name="Liu L."/>
            <person name="Gao P.J."/>
            <person name="Chen G.J."/>
            <person name="Wang L.S."/>
        </authorList>
    </citation>
    <scope>NUCLEOTIDE SEQUENCE [LARGE SCALE GENOMIC DNA]</scope>
    <source>
        <strain evidence="7 8">PG-01</strain>
    </source>
</reference>
<evidence type="ECO:0000313" key="8">
    <source>
        <dbReference type="Proteomes" id="UP000030185"/>
    </source>
</evidence>
<dbReference type="SUPFAM" id="SSF53300">
    <property type="entry name" value="vWA-like"/>
    <property type="match status" value="1"/>
</dbReference>
<feature type="domain" description="VWFA" evidence="6">
    <location>
        <begin position="112"/>
        <end position="306"/>
    </location>
</feature>
<dbReference type="PANTHER" id="PTHR22550:SF5">
    <property type="entry name" value="LEUCINE ZIPPER PROTEIN 4"/>
    <property type="match status" value="1"/>
</dbReference>
<dbReference type="RefSeq" id="WP_045457951.1">
    <property type="nucleotide sequence ID" value="NZ_BBLT01000001.1"/>
</dbReference>
<dbReference type="CDD" id="cd01467">
    <property type="entry name" value="vWA_BatA_type"/>
    <property type="match status" value="1"/>
</dbReference>
<keyword evidence="2 5" id="KW-0812">Transmembrane</keyword>
<feature type="transmembrane region" description="Helical" evidence="5">
    <location>
        <begin position="30"/>
        <end position="49"/>
    </location>
</feature>
<dbReference type="AlphaFoldDB" id="A0A098LA68"/>
<keyword evidence="3 5" id="KW-1133">Transmembrane helix</keyword>
<dbReference type="Pfam" id="PF00092">
    <property type="entry name" value="VWA"/>
    <property type="match status" value="1"/>
</dbReference>
<dbReference type="eggNOG" id="COG2304">
    <property type="taxonomic scope" value="Bacteria"/>
</dbReference>
<evidence type="ECO:0000259" key="6">
    <source>
        <dbReference type="PROSITE" id="PS50234"/>
    </source>
</evidence>
<comment type="caution">
    <text evidence="7">The sequence shown here is derived from an EMBL/GenBank/DDBJ whole genome shotgun (WGS) entry which is preliminary data.</text>
</comment>
<dbReference type="Gene3D" id="3.40.50.410">
    <property type="entry name" value="von Willebrand factor, type A domain"/>
    <property type="match status" value="1"/>
</dbReference>